<dbReference type="InterPro" id="IPR023393">
    <property type="entry name" value="START-like_dom_sf"/>
</dbReference>
<organism evidence="1 2">
    <name type="scientific">Algoriphagus oliviformis</name>
    <dbReference type="NCBI Taxonomy" id="2811231"/>
    <lineage>
        <taxon>Bacteria</taxon>
        <taxon>Pseudomonadati</taxon>
        <taxon>Bacteroidota</taxon>
        <taxon>Cytophagia</taxon>
        <taxon>Cytophagales</taxon>
        <taxon>Cyclobacteriaceae</taxon>
        <taxon>Algoriphagus</taxon>
    </lineage>
</organism>
<protein>
    <submittedName>
        <fullName evidence="1">SRPBCC family protein</fullName>
    </submittedName>
</protein>
<evidence type="ECO:0000313" key="2">
    <source>
        <dbReference type="Proteomes" id="UP000664317"/>
    </source>
</evidence>
<gene>
    <name evidence="1" type="ORF">J0A68_18345</name>
</gene>
<evidence type="ECO:0000313" key="1">
    <source>
        <dbReference type="EMBL" id="MBN7812923.1"/>
    </source>
</evidence>
<comment type="caution">
    <text evidence="1">The sequence shown here is derived from an EMBL/GenBank/DDBJ whole genome shotgun (WGS) entry which is preliminary data.</text>
</comment>
<accession>A0ABS3C739</accession>
<dbReference type="CDD" id="cd07818">
    <property type="entry name" value="SRPBCC_1"/>
    <property type="match status" value="1"/>
</dbReference>
<name>A0ABS3C739_9BACT</name>
<keyword evidence="2" id="KW-1185">Reference proteome</keyword>
<dbReference type="SUPFAM" id="SSF55961">
    <property type="entry name" value="Bet v1-like"/>
    <property type="match status" value="1"/>
</dbReference>
<dbReference type="Gene3D" id="3.30.530.20">
    <property type="match status" value="1"/>
</dbReference>
<dbReference type="EMBL" id="JAFKCT010000009">
    <property type="protein sequence ID" value="MBN7812923.1"/>
    <property type="molecule type" value="Genomic_DNA"/>
</dbReference>
<reference evidence="1 2" key="1">
    <citation type="submission" date="2021-03" db="EMBL/GenBank/DDBJ databases">
        <title>novel species isolated from a fishpond in China.</title>
        <authorList>
            <person name="Lu H."/>
            <person name="Cai Z."/>
        </authorList>
    </citation>
    <scope>NUCLEOTIDE SEQUENCE [LARGE SCALE GENOMIC DNA]</scope>
    <source>
        <strain evidence="1 2">H41</strain>
    </source>
</reference>
<sequence>MKALKILLIILVAVVALPLLAALFISGNYDVTETIVIDKPKEEVFAYVKSLKNQEFYSKWQKMDLQMEHYFEGQDGTVGFVSGWKSQNPDVGAGEQEIIAIEEGERIDYELRFLEPFASTSGAFMTTEEEGPGKTKVSWGFTGDMEYPMNLMIPLMGMKESISADLAEGLANLKVLLENGN</sequence>
<proteinExistence type="predicted"/>
<dbReference type="InterPro" id="IPR019587">
    <property type="entry name" value="Polyketide_cyclase/dehydratase"/>
</dbReference>
<dbReference type="Proteomes" id="UP000664317">
    <property type="component" value="Unassembled WGS sequence"/>
</dbReference>
<dbReference type="Pfam" id="PF10604">
    <property type="entry name" value="Polyketide_cyc2"/>
    <property type="match status" value="1"/>
</dbReference>
<dbReference type="RefSeq" id="WP_206579695.1">
    <property type="nucleotide sequence ID" value="NZ_JAFKCT010000009.1"/>
</dbReference>